<feature type="compositionally biased region" description="Low complexity" evidence="1">
    <location>
        <begin position="422"/>
        <end position="437"/>
    </location>
</feature>
<dbReference type="InterPro" id="IPR050782">
    <property type="entry name" value="PP1_regulatory_subunit_3"/>
</dbReference>
<feature type="domain" description="CBM21" evidence="2">
    <location>
        <begin position="244"/>
        <end position="363"/>
    </location>
</feature>
<dbReference type="eggNOG" id="KOG3986">
    <property type="taxonomic scope" value="Eukaryota"/>
</dbReference>
<dbReference type="PANTHER" id="PTHR12307">
    <property type="entry name" value="PROTEIN PHOSPHATASE 1 REGULATORY SUBUNIT"/>
    <property type="match status" value="1"/>
</dbReference>
<reference evidence="3 4" key="1">
    <citation type="journal article" date="2011" name="Proc. Natl. Acad. Sci. U.S.A.">
        <title>Comparative genomics of xylose-fermenting fungi for enhanced biofuel production.</title>
        <authorList>
            <person name="Wohlbach D.J."/>
            <person name="Kuo A."/>
            <person name="Sato T.K."/>
            <person name="Potts K.M."/>
            <person name="Salamov A.A."/>
            <person name="LaButti K.M."/>
            <person name="Sun H."/>
            <person name="Clum A."/>
            <person name="Pangilinan J.L."/>
            <person name="Lindquist E.A."/>
            <person name="Lucas S."/>
            <person name="Lapidus A."/>
            <person name="Jin M."/>
            <person name="Gunawan C."/>
            <person name="Balan V."/>
            <person name="Dale B.E."/>
            <person name="Jeffries T.W."/>
            <person name="Zinkel R."/>
            <person name="Barry K.W."/>
            <person name="Grigoriev I.V."/>
            <person name="Gasch A.P."/>
        </authorList>
    </citation>
    <scope>NUCLEOTIDE SEQUENCE [LARGE SCALE GENOMIC DNA]</scope>
    <source>
        <strain evidence="4">NRRL Y-27907 / 11-Y1</strain>
    </source>
</reference>
<evidence type="ECO:0000313" key="3">
    <source>
        <dbReference type="EMBL" id="EGW30091.1"/>
    </source>
</evidence>
<feature type="compositionally biased region" description="Low complexity" evidence="1">
    <location>
        <begin position="375"/>
        <end position="387"/>
    </location>
</feature>
<dbReference type="STRING" id="619300.G3AV17"/>
<dbReference type="PROSITE" id="PS51159">
    <property type="entry name" value="CBM21"/>
    <property type="match status" value="1"/>
</dbReference>
<gene>
    <name evidence="3" type="ORF">SPAPADRAFT_144249</name>
</gene>
<dbReference type="RefSeq" id="XP_007377857.1">
    <property type="nucleotide sequence ID" value="XM_007377795.1"/>
</dbReference>
<dbReference type="HOGENOM" id="CLU_462306_0_0_1"/>
<dbReference type="OMA" id="EFPQFNE"/>
<dbReference type="Pfam" id="PF03370">
    <property type="entry name" value="CBM_21"/>
    <property type="match status" value="1"/>
</dbReference>
<feature type="region of interest" description="Disordered" evidence="1">
    <location>
        <begin position="375"/>
        <end position="394"/>
    </location>
</feature>
<evidence type="ECO:0000259" key="2">
    <source>
        <dbReference type="PROSITE" id="PS51159"/>
    </source>
</evidence>
<feature type="compositionally biased region" description="Low complexity" evidence="1">
    <location>
        <begin position="74"/>
        <end position="96"/>
    </location>
</feature>
<dbReference type="GO" id="GO:2001069">
    <property type="term" value="F:glycogen binding"/>
    <property type="evidence" value="ECO:0007669"/>
    <property type="project" value="TreeGrafter"/>
</dbReference>
<sequence>TTMSTTITKGGPMPLTYSNLIASNLYTQREAASSSESVDSNASTIKLTSGTPPPQQLPNYYVPPKVNVQESDSQDSSSSTSMSSTCSTSSSMSSTSYVLPPRLVRKKSGELVKSSLKLPQLLQRSLSTPQLPARKSVRFASRLTNIKMFDGMESPAAVSSTASTPLHSPPSGRYDDELDDFDDELRFLKTKPKVDYFDWNWHGSMESSSSTSSDDEDEYWSTPKSLTGNSLREYRLTSHNIPKIVNFKDMIVWLPSAYVLKTDGMTYLYGLVNVKNLAFEKKIFIKLTLNNWKTSVVFGGNAIITYVKSMGDVDQFKFKINVDDLISNRYDGFNAIDLQMCIKYEVGSDVYWDNNGGANYQFKLTMVNGIKSYTYSPSPSKNSPSISETPKKAETEEFPQFNELISKLILHQQVSKSDASLARRPTIATTTAPQQPRFSFSVHNNFEDRKPQRPFLRTSYSSSDVTTAASQQQQQAGRPKYSQSFRQRQQKKDTGKPEFSSVSYADLLNNYCFANTAATAAAGSSTPTTPVLAGCLPSTASTLHSFSDSIHI</sequence>
<feature type="region of interest" description="Disordered" evidence="1">
    <location>
        <begin position="460"/>
        <end position="498"/>
    </location>
</feature>
<dbReference type="Gene3D" id="2.60.40.2440">
    <property type="entry name" value="Carbohydrate binding type-21 domain"/>
    <property type="match status" value="1"/>
</dbReference>
<feature type="compositionally biased region" description="Polar residues" evidence="1">
    <location>
        <begin position="460"/>
        <end position="470"/>
    </location>
</feature>
<dbReference type="InterPro" id="IPR038175">
    <property type="entry name" value="CBM21_dom_sf"/>
</dbReference>
<dbReference type="GO" id="GO:0005979">
    <property type="term" value="P:regulation of glycogen biosynthetic process"/>
    <property type="evidence" value="ECO:0007669"/>
    <property type="project" value="TreeGrafter"/>
</dbReference>
<organism evidence="4">
    <name type="scientific">Spathaspora passalidarum (strain NRRL Y-27907 / 11-Y1)</name>
    <dbReference type="NCBI Taxonomy" id="619300"/>
    <lineage>
        <taxon>Eukaryota</taxon>
        <taxon>Fungi</taxon>
        <taxon>Dikarya</taxon>
        <taxon>Ascomycota</taxon>
        <taxon>Saccharomycotina</taxon>
        <taxon>Pichiomycetes</taxon>
        <taxon>Debaryomycetaceae</taxon>
        <taxon>Spathaspora</taxon>
    </lineage>
</organism>
<dbReference type="EMBL" id="GL996506">
    <property type="protein sequence ID" value="EGW30091.1"/>
    <property type="molecule type" value="Genomic_DNA"/>
</dbReference>
<dbReference type="AlphaFoldDB" id="G3AV17"/>
<dbReference type="GO" id="GO:0000164">
    <property type="term" value="C:protein phosphatase type 1 complex"/>
    <property type="evidence" value="ECO:0007669"/>
    <property type="project" value="TreeGrafter"/>
</dbReference>
<dbReference type="KEGG" id="spaa:SPAPADRAFT_144249"/>
<dbReference type="OrthoDB" id="1881at2759"/>
<evidence type="ECO:0000256" key="1">
    <source>
        <dbReference type="SAM" id="MobiDB-lite"/>
    </source>
</evidence>
<name>G3AV17_SPAPN</name>
<protein>
    <recommendedName>
        <fullName evidence="2">CBM21 domain-containing protein</fullName>
    </recommendedName>
</protein>
<feature type="region of interest" description="Disordered" evidence="1">
    <location>
        <begin position="32"/>
        <end position="97"/>
    </location>
</feature>
<proteinExistence type="predicted"/>
<feature type="non-terminal residue" evidence="3">
    <location>
        <position position="1"/>
    </location>
</feature>
<dbReference type="GO" id="GO:0008157">
    <property type="term" value="F:protein phosphatase 1 binding"/>
    <property type="evidence" value="ECO:0007669"/>
    <property type="project" value="TreeGrafter"/>
</dbReference>
<dbReference type="InParanoid" id="G3AV17"/>
<accession>G3AV17</accession>
<dbReference type="InterPro" id="IPR005036">
    <property type="entry name" value="CBM21_dom"/>
</dbReference>
<dbReference type="Proteomes" id="UP000000709">
    <property type="component" value="Unassembled WGS sequence"/>
</dbReference>
<keyword evidence="4" id="KW-1185">Reference proteome</keyword>
<dbReference type="GeneID" id="18870609"/>
<feature type="region of interest" description="Disordered" evidence="1">
    <location>
        <begin position="420"/>
        <end position="446"/>
    </location>
</feature>
<dbReference type="PANTHER" id="PTHR12307:SF36">
    <property type="entry name" value="GLYCOGEN-BINDING SUBUNIT 76A"/>
    <property type="match status" value="1"/>
</dbReference>
<feature type="compositionally biased region" description="Low complexity" evidence="1">
    <location>
        <begin position="32"/>
        <end position="43"/>
    </location>
</feature>
<evidence type="ECO:0000313" key="4">
    <source>
        <dbReference type="Proteomes" id="UP000000709"/>
    </source>
</evidence>